<reference evidence="2 3" key="1">
    <citation type="submission" date="2016-03" db="EMBL/GenBank/DDBJ databases">
        <title>Trachymyrmex septentrionalis WGS genome.</title>
        <authorList>
            <person name="Nygaard S."/>
            <person name="Hu H."/>
            <person name="Boomsma J."/>
            <person name="Zhang G."/>
        </authorList>
    </citation>
    <scope>NUCLEOTIDE SEQUENCE [LARGE SCALE GENOMIC DNA]</scope>
    <source>
        <strain evidence="2">Tsep2-gDNA-1</strain>
        <tissue evidence="2">Whole body</tissue>
    </source>
</reference>
<dbReference type="Proteomes" id="UP000078541">
    <property type="component" value="Unassembled WGS sequence"/>
</dbReference>
<evidence type="ECO:0000313" key="3">
    <source>
        <dbReference type="Proteomes" id="UP000078541"/>
    </source>
</evidence>
<feature type="compositionally biased region" description="Basic and acidic residues" evidence="1">
    <location>
        <begin position="1"/>
        <end position="11"/>
    </location>
</feature>
<organism evidence="2 3">
    <name type="scientific">Trachymyrmex septentrionalis</name>
    <dbReference type="NCBI Taxonomy" id="34720"/>
    <lineage>
        <taxon>Eukaryota</taxon>
        <taxon>Metazoa</taxon>
        <taxon>Ecdysozoa</taxon>
        <taxon>Arthropoda</taxon>
        <taxon>Hexapoda</taxon>
        <taxon>Insecta</taxon>
        <taxon>Pterygota</taxon>
        <taxon>Neoptera</taxon>
        <taxon>Endopterygota</taxon>
        <taxon>Hymenoptera</taxon>
        <taxon>Apocrita</taxon>
        <taxon>Aculeata</taxon>
        <taxon>Formicoidea</taxon>
        <taxon>Formicidae</taxon>
        <taxon>Myrmicinae</taxon>
        <taxon>Trachymyrmex</taxon>
    </lineage>
</organism>
<protein>
    <submittedName>
        <fullName evidence="2">Uncharacterized protein</fullName>
    </submittedName>
</protein>
<feature type="region of interest" description="Disordered" evidence="1">
    <location>
        <begin position="83"/>
        <end position="139"/>
    </location>
</feature>
<gene>
    <name evidence="2" type="ORF">ALC56_12886</name>
</gene>
<sequence>VSCVRKVERDTSGSSNQNSETVSFGDQPSLTRSDLRTSILAGKGRRRICRESKKKGQNLAIYLSLSVSPAALWASLDIRENVGTGVRGNPAATRGVDRNDDDDDDDDKLPAGKALRSTAGVEKARKRRKGGRREEGLEEVDVRRERECKREGGLLRHETERTWKRVDKRGDKRAPVGRARVRCGARASSAAASAVKSSPSPSPPPLTPVYALWSNREIRAACPRSLVDIHWKLHGDDGVSRRGDPAATTAAKFKFYIKDCLSEMIHIKKQKQGLN</sequence>
<feature type="compositionally biased region" description="Polar residues" evidence="1">
    <location>
        <begin position="12"/>
        <end position="30"/>
    </location>
</feature>
<dbReference type="EMBL" id="KQ981931">
    <property type="protein sequence ID" value="KYN32821.1"/>
    <property type="molecule type" value="Genomic_DNA"/>
</dbReference>
<keyword evidence="3" id="KW-1185">Reference proteome</keyword>
<evidence type="ECO:0000256" key="1">
    <source>
        <dbReference type="SAM" id="MobiDB-lite"/>
    </source>
</evidence>
<name>A0A195EXE6_9HYME</name>
<proteinExistence type="predicted"/>
<feature type="region of interest" description="Disordered" evidence="1">
    <location>
        <begin position="1"/>
        <end position="30"/>
    </location>
</feature>
<feature type="non-terminal residue" evidence="2">
    <location>
        <position position="1"/>
    </location>
</feature>
<accession>A0A195EXE6</accession>
<evidence type="ECO:0000313" key="2">
    <source>
        <dbReference type="EMBL" id="KYN32821.1"/>
    </source>
</evidence>
<dbReference type="AlphaFoldDB" id="A0A195EXE6"/>